<feature type="transmembrane region" description="Helical" evidence="1">
    <location>
        <begin position="192"/>
        <end position="218"/>
    </location>
</feature>
<organism evidence="2">
    <name type="scientific">Triatoma infestans</name>
    <name type="common">Assassin bug</name>
    <dbReference type="NCBI Taxonomy" id="30076"/>
    <lineage>
        <taxon>Eukaryota</taxon>
        <taxon>Metazoa</taxon>
        <taxon>Ecdysozoa</taxon>
        <taxon>Arthropoda</taxon>
        <taxon>Hexapoda</taxon>
        <taxon>Insecta</taxon>
        <taxon>Pterygota</taxon>
        <taxon>Neoptera</taxon>
        <taxon>Paraneoptera</taxon>
        <taxon>Hemiptera</taxon>
        <taxon>Heteroptera</taxon>
        <taxon>Panheteroptera</taxon>
        <taxon>Cimicomorpha</taxon>
        <taxon>Reduviidae</taxon>
        <taxon>Triatominae</taxon>
        <taxon>Triatoma</taxon>
    </lineage>
</organism>
<keyword evidence="1" id="KW-1133">Transmembrane helix</keyword>
<dbReference type="InterPro" id="IPR011009">
    <property type="entry name" value="Kinase-like_dom_sf"/>
</dbReference>
<dbReference type="InterPro" id="IPR004119">
    <property type="entry name" value="EcKL"/>
</dbReference>
<dbReference type="EMBL" id="GEMB01001902">
    <property type="protein sequence ID" value="JAS01271.1"/>
    <property type="molecule type" value="Transcribed_RNA"/>
</dbReference>
<dbReference type="PANTHER" id="PTHR11012:SF30">
    <property type="entry name" value="PROTEIN KINASE-LIKE DOMAIN-CONTAINING"/>
    <property type="match status" value="1"/>
</dbReference>
<accession>A0A170ZT34</accession>
<reference evidence="2" key="2">
    <citation type="journal article" date="2017" name="J. Med. Entomol.">
        <title>Transcriptome Analysis of the Triatoma infestans (Hemiptera: Reduviidae) Integument.</title>
        <authorList>
            <person name="Calderon-Fernandez G.M."/>
            <person name="Moriconi D.E."/>
            <person name="Dulbecco A.B."/>
            <person name="Juarez M.P."/>
        </authorList>
    </citation>
    <scope>NUCLEOTIDE SEQUENCE</scope>
    <source>
        <strain evidence="2">Int1</strain>
        <tissue evidence="2">Integument</tissue>
    </source>
</reference>
<sequence length="221" mass="25788">MDVLLHDGSKIKKSLILKTLPSTPALHKQIEESGIFKTEVLVYKKVLSKMEKFLNNLNDKSEPLWVRALDVREFDQLLLEDAVGDLGYKTANRWKGWDLDHSKLTMKALAKFHALAAVVNEEHHYGEHFKQTVVERNFDELKDFFEVIYNNFAKVIEEKWGPEWTDAAHKVREVAPHVKERLKKLYVERDNILNTLILGHQTLEIFTLNMLFLILIVLKNL</sequence>
<keyword evidence="1" id="KW-0472">Membrane</keyword>
<keyword evidence="1" id="KW-0812">Transmembrane</keyword>
<dbReference type="Pfam" id="PF02958">
    <property type="entry name" value="EcKL"/>
    <property type="match status" value="1"/>
</dbReference>
<proteinExistence type="predicted"/>
<name>A0A170ZT34_TRIIF</name>
<evidence type="ECO:0000313" key="2">
    <source>
        <dbReference type="EMBL" id="JAS01271.1"/>
    </source>
</evidence>
<evidence type="ECO:0000256" key="1">
    <source>
        <dbReference type="SAM" id="Phobius"/>
    </source>
</evidence>
<dbReference type="SUPFAM" id="SSF56112">
    <property type="entry name" value="Protein kinase-like (PK-like)"/>
    <property type="match status" value="1"/>
</dbReference>
<dbReference type="AlphaFoldDB" id="A0A170ZT34"/>
<dbReference type="PANTHER" id="PTHR11012">
    <property type="entry name" value="PROTEIN KINASE-LIKE DOMAIN-CONTAINING"/>
    <property type="match status" value="1"/>
</dbReference>
<reference evidence="2" key="1">
    <citation type="submission" date="2016-04" db="EMBL/GenBank/DDBJ databases">
        <authorList>
            <person name="Calderon-Fernandez G.M.Sr."/>
        </authorList>
    </citation>
    <scope>NUCLEOTIDE SEQUENCE</scope>
    <source>
        <strain evidence="2">Int1</strain>
        <tissue evidence="2">Integument</tissue>
    </source>
</reference>
<protein>
    <submittedName>
        <fullName evidence="2">Juvenile hormone-inducible protein</fullName>
    </submittedName>
</protein>